<protein>
    <recommendedName>
        <fullName evidence="3">DUF2716 domain-containing protein</fullName>
    </recommendedName>
</protein>
<gene>
    <name evidence="1" type="ORF">Acy02nite_86750</name>
</gene>
<reference evidence="1" key="1">
    <citation type="submission" date="2021-01" db="EMBL/GenBank/DDBJ databases">
        <title>Whole genome shotgun sequence of Actinoplanes cyaneus NBRC 14990.</title>
        <authorList>
            <person name="Komaki H."/>
            <person name="Tamura T."/>
        </authorList>
    </citation>
    <scope>NUCLEOTIDE SEQUENCE</scope>
    <source>
        <strain evidence="1">NBRC 14990</strain>
    </source>
</reference>
<accession>A0A919IS71</accession>
<comment type="caution">
    <text evidence="1">The sequence shown here is derived from an EMBL/GenBank/DDBJ whole genome shotgun (WGS) entry which is preliminary data.</text>
</comment>
<organism evidence="1 2">
    <name type="scientific">Actinoplanes cyaneus</name>
    <dbReference type="NCBI Taxonomy" id="52696"/>
    <lineage>
        <taxon>Bacteria</taxon>
        <taxon>Bacillati</taxon>
        <taxon>Actinomycetota</taxon>
        <taxon>Actinomycetes</taxon>
        <taxon>Micromonosporales</taxon>
        <taxon>Micromonosporaceae</taxon>
        <taxon>Actinoplanes</taxon>
    </lineage>
</organism>
<dbReference type="AlphaFoldDB" id="A0A919IS71"/>
<sequence>MDMAGGVEKLEGPEYEQVWDRFEQRFEFRPGMECPTWPAIKEPADSITWSLDALDDDPGYVKLDAMIDLLNGALWACTPPERTLLILDWHHDCYRIRPHAITAEHAPRWPASMMPDGDYNIHLAEDFRYGTFGHPWEHTICVMGAPLLQRVTEDLDSILLQRVREGGGPSDRRNIRTER</sequence>
<dbReference type="EMBL" id="BOMH01000082">
    <property type="protein sequence ID" value="GID70794.1"/>
    <property type="molecule type" value="Genomic_DNA"/>
</dbReference>
<name>A0A919IS71_9ACTN</name>
<proteinExistence type="predicted"/>
<evidence type="ECO:0000313" key="1">
    <source>
        <dbReference type="EMBL" id="GID70794.1"/>
    </source>
</evidence>
<evidence type="ECO:0000313" key="2">
    <source>
        <dbReference type="Proteomes" id="UP000619479"/>
    </source>
</evidence>
<keyword evidence="2" id="KW-1185">Reference proteome</keyword>
<evidence type="ECO:0008006" key="3">
    <source>
        <dbReference type="Google" id="ProtNLM"/>
    </source>
</evidence>
<dbReference type="Proteomes" id="UP000619479">
    <property type="component" value="Unassembled WGS sequence"/>
</dbReference>
<dbReference type="Pfam" id="PF10898">
    <property type="entry name" value="DUF2716"/>
    <property type="match status" value="1"/>
</dbReference>
<dbReference type="InterPro" id="IPR020323">
    <property type="entry name" value="DUF2716"/>
</dbReference>